<accession>A0AAJ2ZA65</accession>
<organism evidence="2 5">
    <name type="scientific">Micromonospora terminaliae</name>
    <dbReference type="NCBI Taxonomy" id="1914461"/>
    <lineage>
        <taxon>Bacteria</taxon>
        <taxon>Bacillati</taxon>
        <taxon>Actinomycetota</taxon>
        <taxon>Actinomycetes</taxon>
        <taxon>Micromonosporales</taxon>
        <taxon>Micromonosporaceae</taxon>
        <taxon>Micromonospora</taxon>
    </lineage>
</organism>
<evidence type="ECO:0000313" key="5">
    <source>
        <dbReference type="Proteomes" id="UP000477779"/>
    </source>
</evidence>
<feature type="domain" description="DUF559" evidence="1">
    <location>
        <begin position="228"/>
        <end position="302"/>
    </location>
</feature>
<dbReference type="AlphaFoldDB" id="A0AAJ2ZA65"/>
<protein>
    <submittedName>
        <fullName evidence="2">DUF559 domain-containing protein</fullName>
    </submittedName>
</protein>
<name>A0AAJ2ZA65_9ACTN</name>
<gene>
    <name evidence="2" type="ORF">G3561_01860</name>
    <name evidence="3" type="ORF">GCE86_27790</name>
</gene>
<evidence type="ECO:0000313" key="3">
    <source>
        <dbReference type="EMBL" id="QGL51604.1"/>
    </source>
</evidence>
<dbReference type="Pfam" id="PF04480">
    <property type="entry name" value="DUF559"/>
    <property type="match status" value="1"/>
</dbReference>
<evidence type="ECO:0000313" key="2">
    <source>
        <dbReference type="EMBL" id="NES26305.1"/>
    </source>
</evidence>
<dbReference type="InterPro" id="IPR007569">
    <property type="entry name" value="DUF559"/>
</dbReference>
<dbReference type="EMBL" id="CP045309">
    <property type="protein sequence ID" value="QGL51604.1"/>
    <property type="molecule type" value="Genomic_DNA"/>
</dbReference>
<sequence>MRRALPADDADELTWLLFRQDDVISLGQAREHLTRKAIRHRLATGRWRQVHRAVLVAHNGPVGAAQLRWIAVLAAGPTALLGGLTAAQAGGLRGFPDRVVHLLLPAAVRRAPLPTGVRAHRTSHLPGRDALPVGLPPRTAAARSVVDAAQWAAGDGQARAIVAAAFQQRLVGGDDLHEVDRMPRLRRRRLILTTASDAAGGAHSLGELDLSSLVRRAGLPEPTRQQVRRDATGRRRYLDAYFEEWRVHVEVDGGQHLDPAHAWADMRRQNDLWVEGDRILRFPSWALRADPETVVGQLRAALRAAGWNG</sequence>
<reference evidence="3 4" key="1">
    <citation type="submission" date="2019-10" db="EMBL/GenBank/DDBJ databases">
        <title>Genome Sequence of Micromonospora terminaliae DSM 101760.</title>
        <authorList>
            <person name="Guo L."/>
        </authorList>
    </citation>
    <scope>NUCLEOTIDE SEQUENCE [LARGE SCALE GENOMIC DNA]</scope>
    <source>
        <strain evidence="3 4">DSM 101760</strain>
    </source>
</reference>
<dbReference type="EMBL" id="JAAHBZ010000001">
    <property type="protein sequence ID" value="NES26305.1"/>
    <property type="molecule type" value="Genomic_DNA"/>
</dbReference>
<dbReference type="Proteomes" id="UP000477779">
    <property type="component" value="Unassembled WGS sequence"/>
</dbReference>
<keyword evidence="4" id="KW-1185">Reference proteome</keyword>
<reference evidence="2 5" key="2">
    <citation type="submission" date="2020-02" db="EMBL/GenBank/DDBJ databases">
        <title>WGS of Micromonospora spp. isolated from hot spring.</title>
        <authorList>
            <person name="Thawai C."/>
        </authorList>
    </citation>
    <scope>NUCLEOTIDE SEQUENCE [LARGE SCALE GENOMIC DNA]</scope>
    <source>
        <strain evidence="2 5">TMS7</strain>
    </source>
</reference>
<evidence type="ECO:0000313" key="4">
    <source>
        <dbReference type="Proteomes" id="UP000402241"/>
    </source>
</evidence>
<evidence type="ECO:0000259" key="1">
    <source>
        <dbReference type="Pfam" id="PF04480"/>
    </source>
</evidence>
<dbReference type="Proteomes" id="UP000402241">
    <property type="component" value="Chromosome"/>
</dbReference>
<proteinExistence type="predicted"/>